<keyword evidence="2" id="KW-1185">Reference proteome</keyword>
<feature type="non-terminal residue" evidence="1">
    <location>
        <position position="1"/>
    </location>
</feature>
<proteinExistence type="predicted"/>
<feature type="non-terminal residue" evidence="1">
    <location>
        <position position="105"/>
    </location>
</feature>
<accession>A0A0D7AGF8</accession>
<name>A0A0D7AGF8_9AGAR</name>
<organism evidence="1 2">
    <name type="scientific">Fistulina hepatica ATCC 64428</name>
    <dbReference type="NCBI Taxonomy" id="1128425"/>
    <lineage>
        <taxon>Eukaryota</taxon>
        <taxon>Fungi</taxon>
        <taxon>Dikarya</taxon>
        <taxon>Basidiomycota</taxon>
        <taxon>Agaricomycotina</taxon>
        <taxon>Agaricomycetes</taxon>
        <taxon>Agaricomycetidae</taxon>
        <taxon>Agaricales</taxon>
        <taxon>Fistulinaceae</taxon>
        <taxon>Fistulina</taxon>
    </lineage>
</organism>
<dbReference type="EMBL" id="KN881675">
    <property type="protein sequence ID" value="KIY50512.1"/>
    <property type="molecule type" value="Genomic_DNA"/>
</dbReference>
<protein>
    <submittedName>
        <fullName evidence="1">Uncharacterized protein</fullName>
    </submittedName>
</protein>
<reference evidence="1 2" key="1">
    <citation type="journal article" date="2015" name="Fungal Genet. Biol.">
        <title>Evolution of novel wood decay mechanisms in Agaricales revealed by the genome sequences of Fistulina hepatica and Cylindrobasidium torrendii.</title>
        <authorList>
            <person name="Floudas D."/>
            <person name="Held B.W."/>
            <person name="Riley R."/>
            <person name="Nagy L.G."/>
            <person name="Koehler G."/>
            <person name="Ransdell A.S."/>
            <person name="Younus H."/>
            <person name="Chow J."/>
            <person name="Chiniquy J."/>
            <person name="Lipzen A."/>
            <person name="Tritt A."/>
            <person name="Sun H."/>
            <person name="Haridas S."/>
            <person name="LaButti K."/>
            <person name="Ohm R.A."/>
            <person name="Kues U."/>
            <person name="Blanchette R.A."/>
            <person name="Grigoriev I.V."/>
            <person name="Minto R.E."/>
            <person name="Hibbett D.S."/>
        </authorList>
    </citation>
    <scope>NUCLEOTIDE SEQUENCE [LARGE SCALE GENOMIC DNA]</scope>
    <source>
        <strain evidence="1 2">ATCC 64428</strain>
    </source>
</reference>
<dbReference type="AlphaFoldDB" id="A0A0D7AGF8"/>
<sequence length="105" mass="11630">PMRSPIRIHQDGPWSISVAESPYDSRKGGKSYSIYIKTPTHNLTLTRTASEIVDLDRKLRDPSHNPYPDAVLPTLPFDPASVVALTKKRKSAFLNTLSRLASPSS</sequence>
<dbReference type="Proteomes" id="UP000054144">
    <property type="component" value="Unassembled WGS sequence"/>
</dbReference>
<dbReference type="OrthoDB" id="2995992at2759"/>
<evidence type="ECO:0000313" key="1">
    <source>
        <dbReference type="EMBL" id="KIY50512.1"/>
    </source>
</evidence>
<evidence type="ECO:0000313" key="2">
    <source>
        <dbReference type="Proteomes" id="UP000054144"/>
    </source>
</evidence>
<gene>
    <name evidence="1" type="ORF">FISHEDRAFT_29215</name>
</gene>